<reference evidence="2 4" key="1">
    <citation type="submission" date="2016-02" db="EMBL/GenBank/DDBJ databases">
        <authorList>
            <consortium name="Pathogen Informatics"/>
        </authorList>
    </citation>
    <scope>NUCLEOTIDE SEQUENCE [LARGE SCALE GENOMIC DNA]</scope>
    <source>
        <strain evidence="2 4">LSS30</strain>
    </source>
</reference>
<accession>A0A0Z8GDQ7</accession>
<keyword evidence="1" id="KW-0472">Membrane</keyword>
<proteinExistence type="predicted"/>
<evidence type="ECO:0000313" key="3">
    <source>
        <dbReference type="EMBL" id="MDG4527468.1"/>
    </source>
</evidence>
<dbReference type="RefSeq" id="WP_044681187.1">
    <property type="nucleotide sequence ID" value="NZ_CEDH01000012.1"/>
</dbReference>
<evidence type="ECO:0000313" key="2">
    <source>
        <dbReference type="EMBL" id="CYU75015.1"/>
    </source>
</evidence>
<protein>
    <submittedName>
        <fullName evidence="3">Uncharacterized protein</fullName>
    </submittedName>
</protein>
<dbReference type="Proteomes" id="UP001152875">
    <property type="component" value="Unassembled WGS sequence"/>
</dbReference>
<name>A0A0Z8GDQ7_STRSU</name>
<dbReference type="Proteomes" id="UP000074664">
    <property type="component" value="Unassembled WGS sequence"/>
</dbReference>
<evidence type="ECO:0000256" key="1">
    <source>
        <dbReference type="SAM" id="Phobius"/>
    </source>
</evidence>
<keyword evidence="1" id="KW-1133">Transmembrane helix</keyword>
<evidence type="ECO:0000313" key="4">
    <source>
        <dbReference type="Proteomes" id="UP000074664"/>
    </source>
</evidence>
<reference evidence="3" key="2">
    <citation type="submission" date="2022-07" db="EMBL/GenBank/DDBJ databases">
        <title>Whole Genome Sequencing of Streptococcus suis.</title>
        <authorList>
            <person name="Dai X."/>
            <person name="Huang J."/>
            <person name="Wang L."/>
        </authorList>
    </citation>
    <scope>NUCLEOTIDE SEQUENCE</scope>
    <source>
        <strain evidence="3">XNB2</strain>
    </source>
</reference>
<organism evidence="3 5">
    <name type="scientific">Streptococcus suis</name>
    <dbReference type="NCBI Taxonomy" id="1307"/>
    <lineage>
        <taxon>Bacteria</taxon>
        <taxon>Bacillati</taxon>
        <taxon>Bacillota</taxon>
        <taxon>Bacilli</taxon>
        <taxon>Lactobacillales</taxon>
        <taxon>Streptococcaceae</taxon>
        <taxon>Streptococcus</taxon>
    </lineage>
</organism>
<dbReference type="EMBL" id="FIGH01000008">
    <property type="protein sequence ID" value="CYU75015.1"/>
    <property type="molecule type" value="Genomic_DNA"/>
</dbReference>
<evidence type="ECO:0000313" key="5">
    <source>
        <dbReference type="Proteomes" id="UP001152875"/>
    </source>
</evidence>
<feature type="transmembrane region" description="Helical" evidence="1">
    <location>
        <begin position="12"/>
        <end position="29"/>
    </location>
</feature>
<dbReference type="EMBL" id="JANFMP010000027">
    <property type="protein sequence ID" value="MDG4527468.1"/>
    <property type="molecule type" value="Genomic_DNA"/>
</dbReference>
<dbReference type="AlphaFoldDB" id="A0A0Z8GDQ7"/>
<comment type="caution">
    <text evidence="3">The sequence shown here is derived from an EMBL/GenBank/DDBJ whole genome shotgun (WGS) entry which is preliminary data.</text>
</comment>
<keyword evidence="1" id="KW-0812">Transmembrane</keyword>
<gene>
    <name evidence="2" type="ORF">ERS132392_01717</name>
    <name evidence="3" type="ORF">NOL13_08735</name>
</gene>
<sequence>MAESIEQLAEELAGLIIWAVILLAVHIFLQGWFWFILKSIMFVMLIIGSLEWLDDFCSFRTHEKLKKRDK</sequence>